<proteinExistence type="predicted"/>
<keyword evidence="1" id="KW-0812">Transmembrane</keyword>
<accession>A0ABW2EP48</accession>
<organism evidence="2 3">
    <name type="scientific">Halobacillus seohaensis</name>
    <dbReference type="NCBI Taxonomy" id="447421"/>
    <lineage>
        <taxon>Bacteria</taxon>
        <taxon>Bacillati</taxon>
        <taxon>Bacillota</taxon>
        <taxon>Bacilli</taxon>
        <taxon>Bacillales</taxon>
        <taxon>Bacillaceae</taxon>
        <taxon>Halobacillus</taxon>
    </lineage>
</organism>
<comment type="caution">
    <text evidence="2">The sequence shown here is derived from an EMBL/GenBank/DDBJ whole genome shotgun (WGS) entry which is preliminary data.</text>
</comment>
<dbReference type="EMBL" id="JBHSZV010000039">
    <property type="protein sequence ID" value="MFC7063143.1"/>
    <property type="molecule type" value="Genomic_DNA"/>
</dbReference>
<feature type="transmembrane region" description="Helical" evidence="1">
    <location>
        <begin position="6"/>
        <end position="24"/>
    </location>
</feature>
<dbReference type="InterPro" id="IPR018729">
    <property type="entry name" value="DUF2269_transmembrane"/>
</dbReference>
<dbReference type="Proteomes" id="UP001596410">
    <property type="component" value="Unassembled WGS sequence"/>
</dbReference>
<feature type="transmembrane region" description="Helical" evidence="1">
    <location>
        <begin position="77"/>
        <end position="97"/>
    </location>
</feature>
<evidence type="ECO:0000313" key="3">
    <source>
        <dbReference type="Proteomes" id="UP001596410"/>
    </source>
</evidence>
<protein>
    <submittedName>
        <fullName evidence="2">DUF2269 family protein</fullName>
    </submittedName>
</protein>
<keyword evidence="1" id="KW-0472">Membrane</keyword>
<dbReference type="Pfam" id="PF10027">
    <property type="entry name" value="DUF2269"/>
    <property type="match status" value="1"/>
</dbReference>
<evidence type="ECO:0000256" key="1">
    <source>
        <dbReference type="SAM" id="Phobius"/>
    </source>
</evidence>
<gene>
    <name evidence="2" type="ORF">ACFQIC_15065</name>
</gene>
<reference evidence="3" key="1">
    <citation type="journal article" date="2019" name="Int. J. Syst. Evol. Microbiol.">
        <title>The Global Catalogue of Microorganisms (GCM) 10K type strain sequencing project: providing services to taxonomists for standard genome sequencing and annotation.</title>
        <authorList>
            <consortium name="The Broad Institute Genomics Platform"/>
            <consortium name="The Broad Institute Genome Sequencing Center for Infectious Disease"/>
            <person name="Wu L."/>
            <person name="Ma J."/>
        </authorList>
    </citation>
    <scope>NUCLEOTIDE SEQUENCE [LARGE SCALE GENOMIC DNA]</scope>
    <source>
        <strain evidence="3">CGMCC 4.1621</strain>
    </source>
</reference>
<evidence type="ECO:0000313" key="2">
    <source>
        <dbReference type="EMBL" id="MFC7063143.1"/>
    </source>
</evidence>
<keyword evidence="1" id="KW-1133">Transmembrane helix</keyword>
<name>A0ABW2EP48_9BACI</name>
<keyword evidence="3" id="KW-1185">Reference proteome</keyword>
<sequence>MTLYGIIIVIHLIAAVCSLGAVFANPSIMKKGTTVVKAKQALETAKEVEKHAKIGSITLLLTGLLLGMLNPSLFTQGWYIVALALYLAVQPVVAYMIPKRAEKLHFMLEKHDSDDLPDEYLPIAMEIGKLDNIARVTIFILIILMSLKPF</sequence>
<dbReference type="RefSeq" id="WP_204711715.1">
    <property type="nucleotide sequence ID" value="NZ_JBHSZV010000039.1"/>
</dbReference>